<dbReference type="STRING" id="619300.G3AHZ7"/>
<dbReference type="eggNOG" id="ENOG502QR0P">
    <property type="taxonomic scope" value="Eukaryota"/>
</dbReference>
<evidence type="ECO:0000256" key="6">
    <source>
        <dbReference type="ARBA" id="ARBA00022485"/>
    </source>
</evidence>
<keyword evidence="9" id="KW-0408">Iron</keyword>
<dbReference type="FunCoup" id="G3AHZ7">
    <property type="interactions" value="18"/>
</dbReference>
<dbReference type="InterPro" id="IPR019190">
    <property type="entry name" value="EXOV"/>
</dbReference>
<dbReference type="GO" id="GO:0051539">
    <property type="term" value="F:4 iron, 4 sulfur cluster binding"/>
    <property type="evidence" value="ECO:0007669"/>
    <property type="project" value="UniProtKB-KW"/>
</dbReference>
<accession>G3AHZ7</accession>
<evidence type="ECO:0000256" key="11">
    <source>
        <dbReference type="ARBA" id="ARBA00030412"/>
    </source>
</evidence>
<name>G3AHZ7_SPAPN</name>
<evidence type="ECO:0000313" key="13">
    <source>
        <dbReference type="Proteomes" id="UP000000709"/>
    </source>
</evidence>
<evidence type="ECO:0000256" key="10">
    <source>
        <dbReference type="ARBA" id="ARBA00023014"/>
    </source>
</evidence>
<organism evidence="13">
    <name type="scientific">Spathaspora passalidarum (strain NRRL Y-27907 / 11-Y1)</name>
    <dbReference type="NCBI Taxonomy" id="619300"/>
    <lineage>
        <taxon>Eukaryota</taxon>
        <taxon>Fungi</taxon>
        <taxon>Dikarya</taxon>
        <taxon>Ascomycota</taxon>
        <taxon>Saccharomycotina</taxon>
        <taxon>Pichiomycetes</taxon>
        <taxon>Debaryomycetaceae</taxon>
        <taxon>Spathaspora</taxon>
    </lineage>
</organism>
<dbReference type="GeneID" id="18875044"/>
<dbReference type="RefSeq" id="XP_007373895.1">
    <property type="nucleotide sequence ID" value="XM_007373833.1"/>
</dbReference>
<evidence type="ECO:0000256" key="2">
    <source>
        <dbReference type="ARBA" id="ARBA00001966"/>
    </source>
</evidence>
<keyword evidence="8" id="KW-0378">Hydrolase</keyword>
<keyword evidence="6" id="KW-0479">Metal-binding</keyword>
<dbReference type="KEGG" id="spaa:SPAPADRAFT_65461"/>
<evidence type="ECO:0000256" key="4">
    <source>
        <dbReference type="ARBA" id="ARBA00011245"/>
    </source>
</evidence>
<evidence type="ECO:0000256" key="3">
    <source>
        <dbReference type="ARBA" id="ARBA00009797"/>
    </source>
</evidence>
<dbReference type="GO" id="GO:0005739">
    <property type="term" value="C:mitochondrion"/>
    <property type="evidence" value="ECO:0007669"/>
    <property type="project" value="TreeGrafter"/>
</dbReference>
<comment type="subunit">
    <text evidence="4">Monomer.</text>
</comment>
<dbReference type="InParanoid" id="G3AHZ7"/>
<dbReference type="OrthoDB" id="354769at2759"/>
<sequence>MMKQLSKQFQRKLHISPVVSLPETTKIHIPTQEEEDAEIHSILVKLVKPKDDTPPLTDPSLIALYNNWRLPVTSQLPLQSPNKELTPFEFYSKHNSSKSYVNNPRLGVTRMLNSSWCELRQYYQIYAGSPTVEPTEAMQMGSEVHLNLEREIHPEVDVTTVEMLLKENFKKIRDRGILTNEQSKMLNHLIFTSEGRKQVTDWADAIIGRLFTLLTTGEAREIMVHGYINFDQRVFVHDIEELPRGQENKKVLISGIVDHFILENKDLGKYTYFKEHESLFDDFDEYLSFEMPEFKNEEHKVDLNKFFESAREIVHKHKDKYNLILTDVKTRKSDFAPKQQSVLASAKLQTFYYRHMFELLSGNPEFGYYSLLANAQKKGFNIDEPLSIIAVFTILRSNYKLFFTDFMKLANGEPIGFAPYDSDVNSEPYEFGKVFQMSDEFSWDTPKHDKFLQRMGELDTDVDYQEILVPLLRTWKTAPTLRYLAARASQFYNLFHGIAIPKTKIEYTSTQTGKVFETRTYSYNYDELESSIEEGCSFWDGSRDPEPTIDLSRCTYCQFKSKCVVPNGGGGDKTRSRTDIVRQFLHDYEEPPEDLDLETAILAESTRKVPETDIGSS</sequence>
<dbReference type="GO" id="GO:0005634">
    <property type="term" value="C:nucleus"/>
    <property type="evidence" value="ECO:0007669"/>
    <property type="project" value="TreeGrafter"/>
</dbReference>
<keyword evidence="6" id="KW-0004">4Fe-4S</keyword>
<dbReference type="EMBL" id="GL996500">
    <property type="protein sequence ID" value="EGW34311.1"/>
    <property type="molecule type" value="Genomic_DNA"/>
</dbReference>
<evidence type="ECO:0000256" key="8">
    <source>
        <dbReference type="ARBA" id="ARBA00022839"/>
    </source>
</evidence>
<keyword evidence="10" id="KW-0411">Iron-sulfur</keyword>
<comment type="similarity">
    <text evidence="3">Belongs to the EXO5 family.</text>
</comment>
<dbReference type="AlphaFoldDB" id="G3AHZ7"/>
<comment type="cofactor">
    <cofactor evidence="2">
        <name>[4Fe-4S] cluster</name>
        <dbReference type="ChEBI" id="CHEBI:49883"/>
    </cofactor>
</comment>
<dbReference type="GO" id="GO:0036297">
    <property type="term" value="P:interstrand cross-link repair"/>
    <property type="evidence" value="ECO:0007669"/>
    <property type="project" value="TreeGrafter"/>
</dbReference>
<gene>
    <name evidence="12" type="ORF">SPAPADRAFT_65461</name>
</gene>
<proteinExistence type="inferred from homology"/>
<dbReference type="HOGENOM" id="CLU_019985_0_0_1"/>
<keyword evidence="13" id="KW-1185">Reference proteome</keyword>
<keyword evidence="7" id="KW-0540">Nuclease</keyword>
<keyword evidence="8" id="KW-0269">Exonuclease</keyword>
<protein>
    <recommendedName>
        <fullName evidence="5">Exonuclease V, mitochondrial</fullName>
    </recommendedName>
    <alternativeName>
        <fullName evidence="11">Defects in morphology protein 1</fullName>
    </alternativeName>
</protein>
<evidence type="ECO:0000256" key="5">
    <source>
        <dbReference type="ARBA" id="ARBA00013561"/>
    </source>
</evidence>
<evidence type="ECO:0000256" key="9">
    <source>
        <dbReference type="ARBA" id="ARBA00023004"/>
    </source>
</evidence>
<evidence type="ECO:0000256" key="1">
    <source>
        <dbReference type="ARBA" id="ARBA00001946"/>
    </source>
</evidence>
<dbReference type="PANTHER" id="PTHR14464:SF4">
    <property type="entry name" value="EXONUCLEASE V"/>
    <property type="match status" value="1"/>
</dbReference>
<reference evidence="12 13" key="1">
    <citation type="journal article" date="2011" name="Proc. Natl. Acad. Sci. U.S.A.">
        <title>Comparative genomics of xylose-fermenting fungi for enhanced biofuel production.</title>
        <authorList>
            <person name="Wohlbach D.J."/>
            <person name="Kuo A."/>
            <person name="Sato T.K."/>
            <person name="Potts K.M."/>
            <person name="Salamov A.A."/>
            <person name="LaButti K.M."/>
            <person name="Sun H."/>
            <person name="Clum A."/>
            <person name="Pangilinan J.L."/>
            <person name="Lindquist E.A."/>
            <person name="Lucas S."/>
            <person name="Lapidus A."/>
            <person name="Jin M."/>
            <person name="Gunawan C."/>
            <person name="Balan V."/>
            <person name="Dale B.E."/>
            <person name="Jeffries T.W."/>
            <person name="Zinkel R."/>
            <person name="Barry K.W."/>
            <person name="Grigoriev I.V."/>
            <person name="Gasch A.P."/>
        </authorList>
    </citation>
    <scope>NUCLEOTIDE SEQUENCE [LARGE SCALE GENOMIC DNA]</scope>
    <source>
        <strain evidence="13">NRRL Y-27907 / 11-Y1</strain>
    </source>
</reference>
<dbReference type="OMA" id="LQVMYYR"/>
<dbReference type="Proteomes" id="UP000000709">
    <property type="component" value="Unassembled WGS sequence"/>
</dbReference>
<dbReference type="Pfam" id="PF09810">
    <property type="entry name" value="Exo5"/>
    <property type="match status" value="2"/>
</dbReference>
<comment type="cofactor">
    <cofactor evidence="1">
        <name>Mg(2+)</name>
        <dbReference type="ChEBI" id="CHEBI:18420"/>
    </cofactor>
</comment>
<dbReference type="PANTHER" id="PTHR14464">
    <property type="entry name" value="EXONUCLEASE V"/>
    <property type="match status" value="1"/>
</dbReference>
<evidence type="ECO:0000313" key="12">
    <source>
        <dbReference type="EMBL" id="EGW34311.1"/>
    </source>
</evidence>
<evidence type="ECO:0000256" key="7">
    <source>
        <dbReference type="ARBA" id="ARBA00022722"/>
    </source>
</evidence>
<dbReference type="GO" id="GO:0045145">
    <property type="term" value="F:single-stranded DNA 5'-3' DNA exonuclease activity"/>
    <property type="evidence" value="ECO:0007669"/>
    <property type="project" value="InterPro"/>
</dbReference>